<name>A0ABT4EVE8_9BACI</name>
<dbReference type="RefSeq" id="WP_268639554.1">
    <property type="nucleotide sequence ID" value="NZ_JAMDLZ010000049.1"/>
</dbReference>
<proteinExistence type="predicted"/>
<evidence type="ECO:0008006" key="3">
    <source>
        <dbReference type="Google" id="ProtNLM"/>
    </source>
</evidence>
<evidence type="ECO:0000313" key="1">
    <source>
        <dbReference type="EMBL" id="MCY9549626.1"/>
    </source>
</evidence>
<dbReference type="EMBL" id="JAMDLZ010000049">
    <property type="protein sequence ID" value="MCY9549626.1"/>
    <property type="molecule type" value="Genomic_DNA"/>
</dbReference>
<keyword evidence="2" id="KW-1185">Reference proteome</keyword>
<sequence length="171" mass="19625">MKKSYMIFMALILVIITVLIIFSYKTEGEEAKVTLESVVGNSLFKLLDNYDAILSSKELSIDSIREIDKNLTSIEVSSGVIDLAVGQELLSPIANNLLKIMNDLENRYYKNKQFTEQDKEKYQKAITEIDTMIPLIYKVYYVPNSKEGAEPKLQIENFDELKTLNNRLIED</sequence>
<reference evidence="1 2" key="1">
    <citation type="submission" date="2022-05" db="EMBL/GenBank/DDBJ databases">
        <title>Genome Sequencing of Bee-Associated Microbes.</title>
        <authorList>
            <person name="Dunlap C."/>
        </authorList>
    </citation>
    <scope>NUCLEOTIDE SEQUENCE [LARGE SCALE GENOMIC DNA]</scope>
    <source>
        <strain evidence="1 2">NRRL BD-083</strain>
    </source>
</reference>
<dbReference type="Proteomes" id="UP001527052">
    <property type="component" value="Unassembled WGS sequence"/>
</dbReference>
<organism evidence="1 2">
    <name type="scientific">Lysinibacillus xylanilyticus</name>
    <dbReference type="NCBI Taxonomy" id="582475"/>
    <lineage>
        <taxon>Bacteria</taxon>
        <taxon>Bacillati</taxon>
        <taxon>Bacillota</taxon>
        <taxon>Bacilli</taxon>
        <taxon>Bacillales</taxon>
        <taxon>Bacillaceae</taxon>
        <taxon>Lysinibacillus</taxon>
    </lineage>
</organism>
<comment type="caution">
    <text evidence="1">The sequence shown here is derived from an EMBL/GenBank/DDBJ whole genome shotgun (WGS) entry which is preliminary data.</text>
</comment>
<evidence type="ECO:0000313" key="2">
    <source>
        <dbReference type="Proteomes" id="UP001527052"/>
    </source>
</evidence>
<gene>
    <name evidence="1" type="ORF">M5W82_22380</name>
</gene>
<accession>A0ABT4EVE8</accession>
<protein>
    <recommendedName>
        <fullName evidence="3">LemA family protein</fullName>
    </recommendedName>
</protein>